<dbReference type="Gene3D" id="3.10.50.40">
    <property type="match status" value="1"/>
</dbReference>
<accession>A0A1M5IVM0</accession>
<dbReference type="PANTHER" id="PTHR47529">
    <property type="entry name" value="PEPTIDYL-PROLYL CIS-TRANS ISOMERASE D"/>
    <property type="match status" value="1"/>
</dbReference>
<dbReference type="Pfam" id="PF00639">
    <property type="entry name" value="Rotamase"/>
    <property type="match status" value="1"/>
</dbReference>
<keyword evidence="3" id="KW-0997">Cell inner membrane</keyword>
<keyword evidence="11 14" id="KW-0413">Isomerase</keyword>
<evidence type="ECO:0000256" key="9">
    <source>
        <dbReference type="ARBA" id="ARBA00040743"/>
    </source>
</evidence>
<dbReference type="InterPro" id="IPR000297">
    <property type="entry name" value="PPIase_PpiC"/>
</dbReference>
<proteinExistence type="inferred from homology"/>
<dbReference type="InterPro" id="IPR023058">
    <property type="entry name" value="PPIase_PpiC_CS"/>
</dbReference>
<dbReference type="GO" id="GO:0005886">
    <property type="term" value="C:plasma membrane"/>
    <property type="evidence" value="ECO:0007669"/>
    <property type="project" value="UniProtKB-SubCell"/>
</dbReference>
<dbReference type="SUPFAM" id="SSF109998">
    <property type="entry name" value="Triger factor/SurA peptide-binding domain-like"/>
    <property type="match status" value="1"/>
</dbReference>
<keyword evidence="5 12" id="KW-1133">Transmembrane helix</keyword>
<reference evidence="15" key="1">
    <citation type="submission" date="2016-11" db="EMBL/GenBank/DDBJ databases">
        <authorList>
            <person name="Varghese N."/>
            <person name="Submissions S."/>
        </authorList>
    </citation>
    <scope>NUCLEOTIDE SEQUENCE [LARGE SCALE GENOMIC DNA]</scope>
    <source>
        <strain evidence="15">DSM 9756</strain>
    </source>
</reference>
<keyword evidence="2" id="KW-1003">Cell membrane</keyword>
<feature type="transmembrane region" description="Helical" evidence="12">
    <location>
        <begin position="12"/>
        <end position="31"/>
    </location>
</feature>
<evidence type="ECO:0000313" key="14">
    <source>
        <dbReference type="EMBL" id="SHG32020.1"/>
    </source>
</evidence>
<dbReference type="AlphaFoldDB" id="A0A1M5IVM0"/>
<keyword evidence="11" id="KW-0697">Rotamase</keyword>
<evidence type="ECO:0000256" key="3">
    <source>
        <dbReference type="ARBA" id="ARBA00022519"/>
    </source>
</evidence>
<comment type="similarity">
    <text evidence="8">Belongs to the PpiD chaperone family.</text>
</comment>
<evidence type="ECO:0000259" key="13">
    <source>
        <dbReference type="PROSITE" id="PS50198"/>
    </source>
</evidence>
<evidence type="ECO:0000313" key="15">
    <source>
        <dbReference type="Proteomes" id="UP000184076"/>
    </source>
</evidence>
<evidence type="ECO:0000256" key="4">
    <source>
        <dbReference type="ARBA" id="ARBA00022692"/>
    </source>
</evidence>
<evidence type="ECO:0000256" key="6">
    <source>
        <dbReference type="ARBA" id="ARBA00023136"/>
    </source>
</evidence>
<dbReference type="OrthoDB" id="9812372at2"/>
<sequence length="630" mass="72634">MLTVFRQHATSWLIKVALFAIVIVFIFWGGYSYQSQKAARLARVGDVFITYGDYNRAYDQLLNIYRQRFGNQLNQDLLNRLDVKKQAMDLLIDRILIAQAARKLGLETTAEELQREVLSYPVFQRDGRFDQQLYVRVLQQNRMTPEIFESQLAQDLMLRKVEAFVKRQAVVSDQEVEAVLRHAHSQIQVAYVAFDPQAFEKDVQVDEAALKEYFEKNKEKYKEPEKRQLVWVAFPLDDYTKDVTVSEEELKAYYEDHPQEFHTEKQVRARHILFRLDEDAPEDEVKKVEAEARDVLAKARKGEDFAQLAKKYSQGPSAPEGGDLGYFKKDQMIPAFADAAFALKPGEISDLVRTQFGYHIIKSEDVRPEETLPFEKARARIELQLKREKAKDIAYERARDFADAAFADGDVVQAAQRMKLSAEAPEKWFTATETLPKVGRAPEAMEEFFALSRDQISNVLEYRNGYLVGQVKGIRAPEVPPFEQLRERVLLDFKADAARREAEKAAKDFAQAAAGTNDLEKAAQEKGLSVSKSDWFSRSEPDKDLMLWGEAAEAVFQLTKEKPLTAEPVSWQGKFLVCRLLDRRDPPPEKMQEGRDMVRAQLLQTKQNQLWQAWLSKQRREADVEILQEI</sequence>
<keyword evidence="4 12" id="KW-0812">Transmembrane</keyword>
<evidence type="ECO:0000256" key="12">
    <source>
        <dbReference type="SAM" id="Phobius"/>
    </source>
</evidence>
<gene>
    <name evidence="14" type="ORF">SAMN02745206_03677</name>
</gene>
<feature type="domain" description="PpiC" evidence="13">
    <location>
        <begin position="264"/>
        <end position="365"/>
    </location>
</feature>
<keyword evidence="15" id="KW-1185">Reference proteome</keyword>
<dbReference type="Pfam" id="PF13145">
    <property type="entry name" value="Rotamase_2"/>
    <property type="match status" value="1"/>
</dbReference>
<evidence type="ECO:0000256" key="11">
    <source>
        <dbReference type="PROSITE-ProRule" id="PRU00278"/>
    </source>
</evidence>
<evidence type="ECO:0000256" key="5">
    <source>
        <dbReference type="ARBA" id="ARBA00022989"/>
    </source>
</evidence>
<dbReference type="Gene3D" id="1.10.4030.10">
    <property type="entry name" value="Porin chaperone SurA, peptide-binding domain"/>
    <property type="match status" value="1"/>
</dbReference>
<organism evidence="14 15">
    <name type="scientific">Desulfacinum infernum DSM 9756</name>
    <dbReference type="NCBI Taxonomy" id="1121391"/>
    <lineage>
        <taxon>Bacteria</taxon>
        <taxon>Pseudomonadati</taxon>
        <taxon>Thermodesulfobacteriota</taxon>
        <taxon>Syntrophobacteria</taxon>
        <taxon>Syntrophobacterales</taxon>
        <taxon>Syntrophobacteraceae</taxon>
        <taxon>Desulfacinum</taxon>
    </lineage>
</organism>
<evidence type="ECO:0000256" key="1">
    <source>
        <dbReference type="ARBA" id="ARBA00004382"/>
    </source>
</evidence>
<comment type="subcellular location">
    <subcellularLocation>
        <location evidence="1">Cell inner membrane</location>
        <topology evidence="1">Single-pass type II membrane protein</topology>
        <orientation evidence="1">Periplasmic side</orientation>
    </subcellularLocation>
</comment>
<dbReference type="EMBL" id="FQVB01000061">
    <property type="protein sequence ID" value="SHG32020.1"/>
    <property type="molecule type" value="Genomic_DNA"/>
</dbReference>
<evidence type="ECO:0000256" key="2">
    <source>
        <dbReference type="ARBA" id="ARBA00022475"/>
    </source>
</evidence>
<name>A0A1M5IVM0_9BACT</name>
<dbReference type="GO" id="GO:0003755">
    <property type="term" value="F:peptidyl-prolyl cis-trans isomerase activity"/>
    <property type="evidence" value="ECO:0007669"/>
    <property type="project" value="UniProtKB-KW"/>
</dbReference>
<dbReference type="Proteomes" id="UP000184076">
    <property type="component" value="Unassembled WGS sequence"/>
</dbReference>
<dbReference type="Pfam" id="PF13624">
    <property type="entry name" value="SurA_N_3"/>
    <property type="match status" value="1"/>
</dbReference>
<protein>
    <recommendedName>
        <fullName evidence="9">Periplasmic chaperone PpiD</fullName>
    </recommendedName>
    <alternativeName>
        <fullName evidence="10">Periplasmic folding chaperone</fullName>
    </alternativeName>
</protein>
<evidence type="ECO:0000256" key="8">
    <source>
        <dbReference type="ARBA" id="ARBA00038408"/>
    </source>
</evidence>
<keyword evidence="7" id="KW-0143">Chaperone</keyword>
<dbReference type="SUPFAM" id="SSF54534">
    <property type="entry name" value="FKBP-like"/>
    <property type="match status" value="1"/>
</dbReference>
<evidence type="ECO:0000256" key="7">
    <source>
        <dbReference type="ARBA" id="ARBA00023186"/>
    </source>
</evidence>
<dbReference type="InterPro" id="IPR046357">
    <property type="entry name" value="PPIase_dom_sf"/>
</dbReference>
<dbReference type="InterPro" id="IPR052029">
    <property type="entry name" value="PpiD_chaperone"/>
</dbReference>
<dbReference type="STRING" id="1121391.SAMN02745206_03677"/>
<dbReference type="PANTHER" id="PTHR47529:SF1">
    <property type="entry name" value="PERIPLASMIC CHAPERONE PPID"/>
    <property type="match status" value="1"/>
</dbReference>
<dbReference type="PROSITE" id="PS01096">
    <property type="entry name" value="PPIC_PPIASE_1"/>
    <property type="match status" value="1"/>
</dbReference>
<keyword evidence="6 12" id="KW-0472">Membrane</keyword>
<evidence type="ECO:0000256" key="10">
    <source>
        <dbReference type="ARBA" id="ARBA00042775"/>
    </source>
</evidence>
<dbReference type="PROSITE" id="PS50198">
    <property type="entry name" value="PPIC_PPIASE_2"/>
    <property type="match status" value="1"/>
</dbReference>
<dbReference type="RefSeq" id="WP_073042120.1">
    <property type="nucleotide sequence ID" value="NZ_FQVB01000061.1"/>
</dbReference>
<dbReference type="InterPro" id="IPR027304">
    <property type="entry name" value="Trigger_fact/SurA_dom_sf"/>
</dbReference>